<keyword evidence="2" id="KW-1185">Reference proteome</keyword>
<organism evidence="1 2">
    <name type="scientific">Tritrichomonas musculus</name>
    <dbReference type="NCBI Taxonomy" id="1915356"/>
    <lineage>
        <taxon>Eukaryota</taxon>
        <taxon>Metamonada</taxon>
        <taxon>Parabasalia</taxon>
        <taxon>Tritrichomonadida</taxon>
        <taxon>Tritrichomonadidae</taxon>
        <taxon>Tritrichomonas</taxon>
    </lineage>
</organism>
<protein>
    <recommendedName>
        <fullName evidence="3">Peptidase C1A papain C-terminal domain-containing protein</fullName>
    </recommendedName>
</protein>
<dbReference type="Gene3D" id="3.90.70.10">
    <property type="entry name" value="Cysteine proteinases"/>
    <property type="match status" value="1"/>
</dbReference>
<evidence type="ECO:0000313" key="2">
    <source>
        <dbReference type="Proteomes" id="UP001470230"/>
    </source>
</evidence>
<dbReference type="SUPFAM" id="SSF54001">
    <property type="entry name" value="Cysteine proteinases"/>
    <property type="match status" value="1"/>
</dbReference>
<comment type="caution">
    <text evidence="1">The sequence shown here is derived from an EMBL/GenBank/DDBJ whole genome shotgun (WGS) entry which is preliminary data.</text>
</comment>
<proteinExistence type="predicted"/>
<reference evidence="1 2" key="1">
    <citation type="submission" date="2024-04" db="EMBL/GenBank/DDBJ databases">
        <title>Tritrichomonas musculus Genome.</title>
        <authorList>
            <person name="Alves-Ferreira E."/>
            <person name="Grigg M."/>
            <person name="Lorenzi H."/>
            <person name="Galac M."/>
        </authorList>
    </citation>
    <scope>NUCLEOTIDE SEQUENCE [LARGE SCALE GENOMIC DNA]</scope>
    <source>
        <strain evidence="1 2">EAF2021</strain>
    </source>
</reference>
<evidence type="ECO:0000313" key="1">
    <source>
        <dbReference type="EMBL" id="KAK8897593.1"/>
    </source>
</evidence>
<dbReference type="InterPro" id="IPR038765">
    <property type="entry name" value="Papain-like_cys_pep_sf"/>
</dbReference>
<name>A0ABR2L2K9_9EUKA</name>
<accession>A0ABR2L2K9</accession>
<evidence type="ECO:0008006" key="3">
    <source>
        <dbReference type="Google" id="ProtNLM"/>
    </source>
</evidence>
<dbReference type="EMBL" id="JAPFFF010000002">
    <property type="protein sequence ID" value="KAK8897593.1"/>
    <property type="molecule type" value="Genomic_DNA"/>
</dbReference>
<dbReference type="Proteomes" id="UP001470230">
    <property type="component" value="Unassembled WGS sequence"/>
</dbReference>
<sequence length="445" mass="52638">MGGVISFAADVLELNVDSNEKSFLYRDSDKRKQFMQIFLGENHDIFSQFLFILGYYDINLWALVITLSPAFRKIMSKSQIASKQDSYKMKLIHQYLIIEPVCRMHWLKKIHEVINSFPILDQGEAGTCWANAIAAAINITQNRILGHEIENPLKIRDKLIEYYVRKEQKSKEIIMKNGKSTKKVLEDILPLYNMHFRIVYPENLKEVIMNGRVCVARFELKAVQWFLFNVFYNNKENKTKAITFDDINRNLTNVEKYQFAILQKKKKKTFKDGGHAILLVESNCSEFVFYNSWGDKWADNGKFRVKKNNFVHIDFFDIYWESNELSNYERNLWDQRSGEAIQSFYSLIERNSIITQDNMWSMFAPSNQFQFKEFSLASLVNEVDLLLFWSCIKSFGNSKENADKILKYVLTDASIRTIAAFYRNYINFKDGLEEIYNRFWRPDYR</sequence>
<gene>
    <name evidence="1" type="ORF">M9Y10_015552</name>
</gene>